<feature type="domain" description="ABC transmembrane type-1" evidence="8">
    <location>
        <begin position="89"/>
        <end position="305"/>
    </location>
</feature>
<feature type="transmembrane region" description="Helical" evidence="7">
    <location>
        <begin position="284"/>
        <end position="302"/>
    </location>
</feature>
<evidence type="ECO:0000256" key="1">
    <source>
        <dbReference type="ARBA" id="ARBA00004651"/>
    </source>
</evidence>
<dbReference type="Gene3D" id="1.10.3720.10">
    <property type="entry name" value="MetI-like"/>
    <property type="match status" value="1"/>
</dbReference>
<name>A0A3D2X1Y8_9FIRM</name>
<keyword evidence="6 7" id="KW-0472">Membrane</keyword>
<evidence type="ECO:0000313" key="10">
    <source>
        <dbReference type="Proteomes" id="UP000262969"/>
    </source>
</evidence>
<dbReference type="PANTHER" id="PTHR43227:SF11">
    <property type="entry name" value="BLL4140 PROTEIN"/>
    <property type="match status" value="1"/>
</dbReference>
<feature type="transmembrane region" description="Helical" evidence="7">
    <location>
        <begin position="93"/>
        <end position="114"/>
    </location>
</feature>
<feature type="transmembrane region" description="Helical" evidence="7">
    <location>
        <begin position="224"/>
        <end position="244"/>
    </location>
</feature>
<dbReference type="SUPFAM" id="SSF161098">
    <property type="entry name" value="MetI-like"/>
    <property type="match status" value="1"/>
</dbReference>
<evidence type="ECO:0000313" key="9">
    <source>
        <dbReference type="EMBL" id="HCL01140.1"/>
    </source>
</evidence>
<evidence type="ECO:0000256" key="7">
    <source>
        <dbReference type="RuleBase" id="RU363032"/>
    </source>
</evidence>
<keyword evidence="5 7" id="KW-1133">Transmembrane helix</keyword>
<comment type="similarity">
    <text evidence="7">Belongs to the binding-protein-dependent transport system permease family.</text>
</comment>
<proteinExistence type="inferred from homology"/>
<dbReference type="CDD" id="cd06261">
    <property type="entry name" value="TM_PBP2"/>
    <property type="match status" value="1"/>
</dbReference>
<feature type="transmembrane region" description="Helical" evidence="7">
    <location>
        <begin position="135"/>
        <end position="160"/>
    </location>
</feature>
<feature type="transmembrane region" description="Helical" evidence="7">
    <location>
        <begin position="180"/>
        <end position="203"/>
    </location>
</feature>
<keyword evidence="4 7" id="KW-0812">Transmembrane</keyword>
<evidence type="ECO:0000256" key="3">
    <source>
        <dbReference type="ARBA" id="ARBA00022475"/>
    </source>
</evidence>
<feature type="transmembrane region" description="Helical" evidence="7">
    <location>
        <begin position="27"/>
        <end position="47"/>
    </location>
</feature>
<dbReference type="PANTHER" id="PTHR43227">
    <property type="entry name" value="BLL4140 PROTEIN"/>
    <property type="match status" value="1"/>
</dbReference>
<protein>
    <submittedName>
        <fullName evidence="9">Protein lplB</fullName>
    </submittedName>
</protein>
<evidence type="ECO:0000256" key="6">
    <source>
        <dbReference type="ARBA" id="ARBA00023136"/>
    </source>
</evidence>
<accession>A0A3D2X1Y8</accession>
<gene>
    <name evidence="9" type="ORF">DHW61_01785</name>
</gene>
<sequence length="318" mass="36499">MSLEKKKSEQVQVPKLRGSKQRHFRRYWQLYAMMALPIVYFIVFKYVPMFGNILAFRRYSPGKGPYGVSWVGFKYFERFMKDPAFWRAFRNTFIISFMNLIINFPIPIIFAILLNEVRHVRFKKVVQTVSYMPRFISTVVVFAILGELLSPSSGLLNLFLQNVFGMEPIYFMNEPQYFRWLYVLTDTWQFTGWTAIIYLAAITGISADLFEAAQIDGANRLKQIIHVTIPSILPTIMVMLILNVGRMLSLGFEKVLLMYTPSNSSVSDIIDTLVYRTGLSNQNYSYATAIGLFSGIIGVVLVSTSNTLSKKFTGDGIY</sequence>
<dbReference type="Pfam" id="PF00528">
    <property type="entry name" value="BPD_transp_1"/>
    <property type="match status" value="1"/>
</dbReference>
<evidence type="ECO:0000256" key="5">
    <source>
        <dbReference type="ARBA" id="ARBA00022989"/>
    </source>
</evidence>
<dbReference type="PROSITE" id="PS50928">
    <property type="entry name" value="ABC_TM1"/>
    <property type="match status" value="1"/>
</dbReference>
<organism evidence="9 10">
    <name type="scientific">Lachnoclostridium phytofermentans</name>
    <dbReference type="NCBI Taxonomy" id="66219"/>
    <lineage>
        <taxon>Bacteria</taxon>
        <taxon>Bacillati</taxon>
        <taxon>Bacillota</taxon>
        <taxon>Clostridia</taxon>
        <taxon>Lachnospirales</taxon>
        <taxon>Lachnospiraceae</taxon>
    </lineage>
</organism>
<keyword evidence="2 7" id="KW-0813">Transport</keyword>
<evidence type="ECO:0000256" key="2">
    <source>
        <dbReference type="ARBA" id="ARBA00022448"/>
    </source>
</evidence>
<comment type="subcellular location">
    <subcellularLocation>
        <location evidence="1 7">Cell membrane</location>
        <topology evidence="1 7">Multi-pass membrane protein</topology>
    </subcellularLocation>
</comment>
<dbReference type="InterPro" id="IPR050809">
    <property type="entry name" value="UgpAE/MalFG_permease"/>
</dbReference>
<dbReference type="EMBL" id="DPVV01000067">
    <property type="protein sequence ID" value="HCL01140.1"/>
    <property type="molecule type" value="Genomic_DNA"/>
</dbReference>
<comment type="caution">
    <text evidence="9">The sequence shown here is derived from an EMBL/GenBank/DDBJ whole genome shotgun (WGS) entry which is preliminary data.</text>
</comment>
<keyword evidence="3" id="KW-1003">Cell membrane</keyword>
<evidence type="ECO:0000259" key="8">
    <source>
        <dbReference type="PROSITE" id="PS50928"/>
    </source>
</evidence>
<dbReference type="InterPro" id="IPR000515">
    <property type="entry name" value="MetI-like"/>
</dbReference>
<dbReference type="AlphaFoldDB" id="A0A3D2X1Y8"/>
<reference evidence="9 10" key="1">
    <citation type="journal article" date="2018" name="Nat. Biotechnol.">
        <title>A standardized bacterial taxonomy based on genome phylogeny substantially revises the tree of life.</title>
        <authorList>
            <person name="Parks D.H."/>
            <person name="Chuvochina M."/>
            <person name="Waite D.W."/>
            <person name="Rinke C."/>
            <person name="Skarshewski A."/>
            <person name="Chaumeil P.A."/>
            <person name="Hugenholtz P."/>
        </authorList>
    </citation>
    <scope>NUCLEOTIDE SEQUENCE [LARGE SCALE GENOMIC DNA]</scope>
    <source>
        <strain evidence="9">UBA11728</strain>
    </source>
</reference>
<evidence type="ECO:0000256" key="4">
    <source>
        <dbReference type="ARBA" id="ARBA00022692"/>
    </source>
</evidence>
<dbReference type="GO" id="GO:0055085">
    <property type="term" value="P:transmembrane transport"/>
    <property type="evidence" value="ECO:0007669"/>
    <property type="project" value="InterPro"/>
</dbReference>
<dbReference type="GO" id="GO:0005886">
    <property type="term" value="C:plasma membrane"/>
    <property type="evidence" value="ECO:0007669"/>
    <property type="project" value="UniProtKB-SubCell"/>
</dbReference>
<dbReference type="Proteomes" id="UP000262969">
    <property type="component" value="Unassembled WGS sequence"/>
</dbReference>
<dbReference type="InterPro" id="IPR035906">
    <property type="entry name" value="MetI-like_sf"/>
</dbReference>